<dbReference type="Proteomes" id="UP000002009">
    <property type="component" value="Chromosome 11"/>
</dbReference>
<accession>C1EDT1</accession>
<gene>
    <name evidence="4" type="ORF">MICPUN_62379</name>
</gene>
<dbReference type="STRING" id="296587.C1EDT1"/>
<proteinExistence type="inferred from homology"/>
<dbReference type="OrthoDB" id="511417at2759"/>
<dbReference type="RefSeq" id="XP_002505161.1">
    <property type="nucleotide sequence ID" value="XM_002505115.1"/>
</dbReference>
<protein>
    <recommendedName>
        <fullName evidence="3">Fe2OG dioxygenase domain-containing protein</fullName>
    </recommendedName>
</protein>
<dbReference type="InterPro" id="IPR032854">
    <property type="entry name" value="ALKBH3"/>
</dbReference>
<reference evidence="4 5" key="1">
    <citation type="journal article" date="2009" name="Science">
        <title>Green evolution and dynamic adaptations revealed by genomes of the marine picoeukaryotes Micromonas.</title>
        <authorList>
            <person name="Worden A.Z."/>
            <person name="Lee J.H."/>
            <person name="Mock T."/>
            <person name="Rouze P."/>
            <person name="Simmons M.P."/>
            <person name="Aerts A.L."/>
            <person name="Allen A.E."/>
            <person name="Cuvelier M.L."/>
            <person name="Derelle E."/>
            <person name="Everett M.V."/>
            <person name="Foulon E."/>
            <person name="Grimwood J."/>
            <person name="Gundlach H."/>
            <person name="Henrissat B."/>
            <person name="Napoli C."/>
            <person name="McDonald S.M."/>
            <person name="Parker M.S."/>
            <person name="Rombauts S."/>
            <person name="Salamov A."/>
            <person name="Von Dassow P."/>
            <person name="Badger J.H."/>
            <person name="Coutinho P.M."/>
            <person name="Demir E."/>
            <person name="Dubchak I."/>
            <person name="Gentemann C."/>
            <person name="Eikrem W."/>
            <person name="Gready J.E."/>
            <person name="John U."/>
            <person name="Lanier W."/>
            <person name="Lindquist E.A."/>
            <person name="Lucas S."/>
            <person name="Mayer K.F."/>
            <person name="Moreau H."/>
            <person name="Not F."/>
            <person name="Otillar R."/>
            <person name="Panaud O."/>
            <person name="Pangilinan J."/>
            <person name="Paulsen I."/>
            <person name="Piegu B."/>
            <person name="Poliakov A."/>
            <person name="Robbens S."/>
            <person name="Schmutz J."/>
            <person name="Toulza E."/>
            <person name="Wyss T."/>
            <person name="Zelensky A."/>
            <person name="Zhou K."/>
            <person name="Armbrust E.V."/>
            <person name="Bhattacharya D."/>
            <person name="Goodenough U.W."/>
            <person name="Van de Peer Y."/>
            <person name="Grigoriev I.V."/>
        </authorList>
    </citation>
    <scope>NUCLEOTIDE SEQUENCE [LARGE SCALE GENOMIC DNA]</scope>
    <source>
        <strain evidence="5">RCC299 / NOUM17</strain>
    </source>
</reference>
<feature type="region of interest" description="Disordered" evidence="2">
    <location>
        <begin position="1"/>
        <end position="36"/>
    </location>
</feature>
<dbReference type="SUPFAM" id="SSF51197">
    <property type="entry name" value="Clavaminate synthase-like"/>
    <property type="match status" value="1"/>
</dbReference>
<evidence type="ECO:0000313" key="5">
    <source>
        <dbReference type="Proteomes" id="UP000002009"/>
    </source>
</evidence>
<feature type="domain" description="Fe2OG dioxygenase" evidence="3">
    <location>
        <begin position="261"/>
        <end position="378"/>
    </location>
</feature>
<dbReference type="PANTHER" id="PTHR31212:SF4">
    <property type="entry name" value="ALPHA-KETOGLUTARATE-DEPENDENT DIOXYGENASE ALKB HOMOLOG 3"/>
    <property type="match status" value="1"/>
</dbReference>
<keyword evidence="5" id="KW-1185">Reference proteome</keyword>
<dbReference type="InterPro" id="IPR005123">
    <property type="entry name" value="Oxoglu/Fe-dep_dioxygenase_dom"/>
</dbReference>
<evidence type="ECO:0000313" key="4">
    <source>
        <dbReference type="EMBL" id="ACO66419.1"/>
    </source>
</evidence>
<organism evidence="4 5">
    <name type="scientific">Micromonas commoda (strain RCC299 / NOUM17 / CCMP2709)</name>
    <name type="common">Picoplanktonic green alga</name>
    <dbReference type="NCBI Taxonomy" id="296587"/>
    <lineage>
        <taxon>Eukaryota</taxon>
        <taxon>Viridiplantae</taxon>
        <taxon>Chlorophyta</taxon>
        <taxon>Mamiellophyceae</taxon>
        <taxon>Mamiellales</taxon>
        <taxon>Mamiellaceae</taxon>
        <taxon>Micromonas</taxon>
    </lineage>
</organism>
<feature type="compositionally biased region" description="Acidic residues" evidence="2">
    <location>
        <begin position="201"/>
        <end position="212"/>
    </location>
</feature>
<dbReference type="KEGG" id="mis:MICPUN_62379"/>
<dbReference type="Pfam" id="PF13532">
    <property type="entry name" value="2OG-FeII_Oxy_2"/>
    <property type="match status" value="1"/>
</dbReference>
<dbReference type="eggNOG" id="ENOG502QUQ4">
    <property type="taxonomic scope" value="Eukaryota"/>
</dbReference>
<dbReference type="GO" id="GO:0006307">
    <property type="term" value="P:DNA alkylation repair"/>
    <property type="evidence" value="ECO:0007669"/>
    <property type="project" value="InterPro"/>
</dbReference>
<dbReference type="GO" id="GO:0051213">
    <property type="term" value="F:dioxygenase activity"/>
    <property type="evidence" value="ECO:0007669"/>
    <property type="project" value="InterPro"/>
</dbReference>
<name>C1EDT1_MICCC</name>
<feature type="region of interest" description="Disordered" evidence="2">
    <location>
        <begin position="66"/>
        <end position="107"/>
    </location>
</feature>
<evidence type="ECO:0000256" key="2">
    <source>
        <dbReference type="SAM" id="MobiDB-lite"/>
    </source>
</evidence>
<dbReference type="AlphaFoldDB" id="C1EDT1"/>
<feature type="region of interest" description="Disordered" evidence="2">
    <location>
        <begin position="201"/>
        <end position="220"/>
    </location>
</feature>
<dbReference type="InterPro" id="IPR037151">
    <property type="entry name" value="AlkB-like_sf"/>
</dbReference>
<dbReference type="InterPro" id="IPR027450">
    <property type="entry name" value="AlkB-like"/>
</dbReference>
<sequence>MRAVGGRSASRPMPKRRKSPAVPPGQRKLTGVASLGASAHVTPRAGSRFAACPICAKNFPRHAVETHAGGCLGEPSPTPSTSAPTQPPPSNDPTRRPAARLRSTSGPVARVRIGGPDASWMPCAVESLREMVPDLPFVLVERVMPPRDADALLEDLRAEATTWGQDEWWIAGEARKAPRLTAVYEMRVDDARAEALRMAGLDDDDDDAEDGGGSERVPPPGMRVAAERASAAVTAALRSVPSRHLPDDVLESIGDDSYQWAPTYAVANFYRDGSDRVGPHADQLTSLGPLPAIAGLSLGATRSFRLRKRWPGRPGEDASDRSGDVWVDVPLPHNSLAVMLPPCQELWTHEIVREGGGGAGGGARDGKARVSLTFRRRARDWVDRAPTCECGRRCVLKTRRGDAPAPAFAVNTDNDGVMDAEDGKTPVMYYYTCDPVNGGKPCKFYKPVKVVAL</sequence>
<dbReference type="PANTHER" id="PTHR31212">
    <property type="entry name" value="ALPHA-KETOGLUTARATE-DEPENDENT DIOXYGENASE ALKB HOMOLOG 3"/>
    <property type="match status" value="1"/>
</dbReference>
<dbReference type="PROSITE" id="PS51471">
    <property type="entry name" value="FE2OG_OXY"/>
    <property type="match status" value="1"/>
</dbReference>
<dbReference type="GeneID" id="8247274"/>
<evidence type="ECO:0000259" key="3">
    <source>
        <dbReference type="PROSITE" id="PS51471"/>
    </source>
</evidence>
<evidence type="ECO:0000256" key="1">
    <source>
        <dbReference type="ARBA" id="ARBA00007879"/>
    </source>
</evidence>
<dbReference type="EMBL" id="CP001330">
    <property type="protein sequence ID" value="ACO66419.1"/>
    <property type="molecule type" value="Genomic_DNA"/>
</dbReference>
<dbReference type="InParanoid" id="C1EDT1"/>
<comment type="similarity">
    <text evidence="1">Belongs to the alkB family.</text>
</comment>
<dbReference type="Gene3D" id="2.60.120.590">
    <property type="entry name" value="Alpha-ketoglutarate-dependent dioxygenase AlkB-like"/>
    <property type="match status" value="1"/>
</dbReference>